<feature type="compositionally biased region" description="Low complexity" evidence="1">
    <location>
        <begin position="167"/>
        <end position="179"/>
    </location>
</feature>
<reference evidence="2 3" key="1">
    <citation type="submission" date="2015-08" db="EMBL/GenBank/DDBJ databases">
        <title>The genome of the Asian arowana (Scleropages formosus).</title>
        <authorList>
            <person name="Tan M.H."/>
            <person name="Gan H.M."/>
            <person name="Croft L.J."/>
            <person name="Austin C.M."/>
        </authorList>
    </citation>
    <scope>NUCLEOTIDE SEQUENCE [LARGE SCALE GENOMIC DNA]</scope>
    <source>
        <strain evidence="2">Aro1</strain>
    </source>
</reference>
<sequence length="545" mass="58264">NRDSGLGAPHSLTVLPGTPIRQDTPHVQPRVSGGGAAALRTDQTLGTPNRSQEWETLSSSPVNLLSGHGGALSCGSISRSSFEGQQNTSSHFLPLEPKSDVDSCSSSSSSRRAGWREQATRAEWDRAVSRIVQLLSDQPSSLRPGEEADASVSLLIAQLLSQSSQWMDAGSSAGSSPASERQQNDAAGGSRVRSPAPQVVKQDFLHRKQDGSAGILRTEAPLLTQTTANGTLESSVTLQGSQLLGLPEALLSAGRTLAESEPLWASEASLEQLRAEHSDLLQDTGAMLSDSSHVTMLDSAIMSFVVEDPGLTSPLLKDSHSEPSHQELCSVRTLEAPDPEQQRKEISLPVWERIMEAGSGRGILEEPDLTLLSLADSTAEQEEPSAVQREGSETLGGGCESHKGEDNVSSEDKKSGECASPGGTDRNSGDETVASRAETAGLCPEVSSEAGASEGPEKGGSVPASFPAWERCTGPKGVTKGPVAELKKVGEVKVCAAEQRKMEEAEMYQRTERLYNQLEEVRQRKEMRTRQESYTRNREKAKEFQ</sequence>
<evidence type="ECO:0000313" key="3">
    <source>
        <dbReference type="Proteomes" id="UP000034805"/>
    </source>
</evidence>
<dbReference type="GO" id="GO:0005829">
    <property type="term" value="C:cytosol"/>
    <property type="evidence" value="ECO:0007669"/>
    <property type="project" value="TreeGrafter"/>
</dbReference>
<comment type="caution">
    <text evidence="2">The sequence shown here is derived from an EMBL/GenBank/DDBJ whole genome shotgun (WGS) entry which is preliminary data.</text>
</comment>
<feature type="compositionally biased region" description="Basic and acidic residues" evidence="1">
    <location>
        <begin position="400"/>
        <end position="416"/>
    </location>
</feature>
<feature type="region of interest" description="Disordered" evidence="1">
    <location>
        <begin position="83"/>
        <end position="120"/>
    </location>
</feature>
<feature type="region of interest" description="Disordered" evidence="1">
    <location>
        <begin position="1"/>
        <end position="62"/>
    </location>
</feature>
<feature type="region of interest" description="Disordered" evidence="1">
    <location>
        <begin position="377"/>
        <end position="481"/>
    </location>
</feature>
<organism evidence="2 3">
    <name type="scientific">Scleropages formosus</name>
    <name type="common">Asian bonytongue</name>
    <name type="synonym">Osteoglossum formosum</name>
    <dbReference type="NCBI Taxonomy" id="113540"/>
    <lineage>
        <taxon>Eukaryota</taxon>
        <taxon>Metazoa</taxon>
        <taxon>Chordata</taxon>
        <taxon>Craniata</taxon>
        <taxon>Vertebrata</taxon>
        <taxon>Euteleostomi</taxon>
        <taxon>Actinopterygii</taxon>
        <taxon>Neopterygii</taxon>
        <taxon>Teleostei</taxon>
        <taxon>Osteoglossocephala</taxon>
        <taxon>Osteoglossomorpha</taxon>
        <taxon>Osteoglossiformes</taxon>
        <taxon>Osteoglossidae</taxon>
        <taxon>Scleropages</taxon>
    </lineage>
</organism>
<dbReference type="AlphaFoldDB" id="A0A0N8K0F2"/>
<dbReference type="GO" id="GO:0005813">
    <property type="term" value="C:centrosome"/>
    <property type="evidence" value="ECO:0007669"/>
    <property type="project" value="TreeGrafter"/>
</dbReference>
<feature type="non-terminal residue" evidence="2">
    <location>
        <position position="1"/>
    </location>
</feature>
<feature type="compositionally biased region" description="Polar residues" evidence="1">
    <location>
        <begin position="41"/>
        <end position="62"/>
    </location>
</feature>
<protein>
    <submittedName>
        <fullName evidence="2">Uncharacterized protein</fullName>
    </submittedName>
</protein>
<dbReference type="GO" id="GO:0046599">
    <property type="term" value="P:regulation of centriole replication"/>
    <property type="evidence" value="ECO:0007669"/>
    <property type="project" value="TreeGrafter"/>
</dbReference>
<evidence type="ECO:0000256" key="1">
    <source>
        <dbReference type="SAM" id="MobiDB-lite"/>
    </source>
</evidence>
<gene>
    <name evidence="2" type="ORF">Z043_109075</name>
</gene>
<feature type="region of interest" description="Disordered" evidence="1">
    <location>
        <begin position="522"/>
        <end position="545"/>
    </location>
</feature>
<name>A0A0N8K0F2_SCLFO</name>
<dbReference type="PANTHER" id="PTHR21553">
    <property type="entry name" value="ALMS1-RELATED"/>
    <property type="match status" value="1"/>
</dbReference>
<evidence type="ECO:0000313" key="2">
    <source>
        <dbReference type="EMBL" id="KPP71969.1"/>
    </source>
</evidence>
<proteinExistence type="predicted"/>
<feature type="non-terminal residue" evidence="2">
    <location>
        <position position="545"/>
    </location>
</feature>
<feature type="region of interest" description="Disordered" evidence="1">
    <location>
        <begin position="167"/>
        <end position="202"/>
    </location>
</feature>
<dbReference type="EMBL" id="JARO02002759">
    <property type="protein sequence ID" value="KPP71969.1"/>
    <property type="molecule type" value="Genomic_DNA"/>
</dbReference>
<dbReference type="PANTHER" id="PTHR21553:SF26">
    <property type="entry name" value="ALMS MOTIF DOMAIN-CONTAINING PROTEIN"/>
    <property type="match status" value="1"/>
</dbReference>
<dbReference type="Proteomes" id="UP000034805">
    <property type="component" value="Unassembled WGS sequence"/>
</dbReference>
<dbReference type="GO" id="GO:0005814">
    <property type="term" value="C:centriole"/>
    <property type="evidence" value="ECO:0007669"/>
    <property type="project" value="TreeGrafter"/>
</dbReference>
<accession>A0A0N8K0F2</accession>